<protein>
    <submittedName>
        <fullName evidence="1">Uncharacterized protein</fullName>
    </submittedName>
</protein>
<accession>C4GIE6</accession>
<organism evidence="1 2">
    <name type="scientific">Kingella oralis ATCC 51147</name>
    <dbReference type="NCBI Taxonomy" id="629741"/>
    <lineage>
        <taxon>Bacteria</taxon>
        <taxon>Pseudomonadati</taxon>
        <taxon>Pseudomonadota</taxon>
        <taxon>Betaproteobacteria</taxon>
        <taxon>Neisseriales</taxon>
        <taxon>Neisseriaceae</taxon>
        <taxon>Kingella</taxon>
    </lineage>
</organism>
<comment type="caution">
    <text evidence="1">The sequence shown here is derived from an EMBL/GenBank/DDBJ whole genome shotgun (WGS) entry which is preliminary data.</text>
</comment>
<keyword evidence="2" id="KW-1185">Reference proteome</keyword>
<gene>
    <name evidence="1" type="ORF">GCWU000324_01816</name>
</gene>
<dbReference type="Proteomes" id="UP000003009">
    <property type="component" value="Unassembled WGS sequence"/>
</dbReference>
<proteinExistence type="predicted"/>
<evidence type="ECO:0000313" key="1">
    <source>
        <dbReference type="EMBL" id="EEP67568.1"/>
    </source>
</evidence>
<dbReference type="AlphaFoldDB" id="C4GIE6"/>
<name>C4GIE6_9NEIS</name>
<reference evidence="1" key="1">
    <citation type="submission" date="2009-04" db="EMBL/GenBank/DDBJ databases">
        <authorList>
            <person name="Weinstock G."/>
            <person name="Sodergren E."/>
            <person name="Clifton S."/>
            <person name="Fulton L."/>
            <person name="Fulton B."/>
            <person name="Courtney L."/>
            <person name="Fronick C."/>
            <person name="Harrison M."/>
            <person name="Strong C."/>
            <person name="Farmer C."/>
            <person name="Delahaunty K."/>
            <person name="Markovic C."/>
            <person name="Hall O."/>
            <person name="Minx P."/>
            <person name="Tomlinson C."/>
            <person name="Mitreva M."/>
            <person name="Nelson J."/>
            <person name="Hou S."/>
            <person name="Wollam A."/>
            <person name="Pepin K.H."/>
            <person name="Johnson M."/>
            <person name="Bhonagiri V."/>
            <person name="Nash W.E."/>
            <person name="Warren W."/>
            <person name="Chinwalla A."/>
            <person name="Mardis E.R."/>
            <person name="Wilson R.K."/>
        </authorList>
    </citation>
    <scope>NUCLEOTIDE SEQUENCE [LARGE SCALE GENOMIC DNA]</scope>
    <source>
        <strain evidence="1">ATCC 51147</strain>
    </source>
</reference>
<dbReference type="HOGENOM" id="CLU_3311201_0_0_4"/>
<sequence>MKLIFRLPIRGWIGSLKTISPPQNLYNRVFLFTVYDCPL</sequence>
<evidence type="ECO:0000313" key="2">
    <source>
        <dbReference type="Proteomes" id="UP000003009"/>
    </source>
</evidence>
<dbReference type="EMBL" id="ACJW02000003">
    <property type="protein sequence ID" value="EEP67568.1"/>
    <property type="molecule type" value="Genomic_DNA"/>
</dbReference>